<feature type="domain" description="CBS" evidence="12">
    <location>
        <begin position="276"/>
        <end position="335"/>
    </location>
</feature>
<dbReference type="PANTHER" id="PTHR22777:SF32">
    <property type="entry name" value="UPF0053 INNER MEMBRANE PROTEIN YFJD"/>
    <property type="match status" value="1"/>
</dbReference>
<sequence>MDDISTSALFSVLMLLLFFSGFFSMSETSMMALNRYRLKHLSNRGHRGAQLTSLLLEKTDKLLGVILLCNNLLNAAAATLVTVITVRLIGESEFALAVGTLSITAALLVFSEITPKVIGAAYPERIAIPSSYILAPLLKLFYPVIWLLNLFVQALLWLLRLKPPSASAAHLNMEELHTLVLEAGHYIPPKHQSIFLNLFELENIGVDDIMIPRNQIEAIDLDAPEEMIREQLATSHHTRLPVYRGRLDNIVGVIHIRHVLHQVRNSEINTEMLQEIVREPYFIPAGTSLFSQLQHFQENRRHIGLVVDEYGELLGLVSLEDILEEIVGEFGSQPTAHGGIYPQDDGSWLVDGGCSLRDLNRKLKLNLPLDGPKTLNGLVLEHFEDIPEAGTSFKINGHTLEIVQTQDRIVKVVRIFPLSSSSE</sequence>
<dbReference type="Gene3D" id="3.30.465.10">
    <property type="match status" value="1"/>
</dbReference>
<dbReference type="Pfam" id="PF01595">
    <property type="entry name" value="CNNM"/>
    <property type="match status" value="1"/>
</dbReference>
<evidence type="ECO:0000313" key="14">
    <source>
        <dbReference type="EMBL" id="BAN36271.1"/>
    </source>
</evidence>
<dbReference type="CDD" id="cd04590">
    <property type="entry name" value="CBS_pair_CorC_HlyC_assoc"/>
    <property type="match status" value="1"/>
</dbReference>
<accession>S6AJ29</accession>
<dbReference type="OrthoDB" id="9797674at2"/>
<dbReference type="InterPro" id="IPR044751">
    <property type="entry name" value="Ion_transp-like_CBS"/>
</dbReference>
<feature type="transmembrane region" description="Helical" evidence="11">
    <location>
        <begin position="6"/>
        <end position="25"/>
    </location>
</feature>
<dbReference type="KEGG" id="sdr:SCD_n02464"/>
<evidence type="ECO:0000256" key="5">
    <source>
        <dbReference type="ARBA" id="ARBA00022737"/>
    </source>
</evidence>
<dbReference type="PROSITE" id="PS51371">
    <property type="entry name" value="CBS"/>
    <property type="match status" value="2"/>
</dbReference>
<evidence type="ECO:0000256" key="3">
    <source>
        <dbReference type="ARBA" id="ARBA00022475"/>
    </source>
</evidence>
<dbReference type="SUPFAM" id="SSF56176">
    <property type="entry name" value="FAD-binding/transporter-associated domain-like"/>
    <property type="match status" value="1"/>
</dbReference>
<feature type="domain" description="CNNM transmembrane" evidence="13">
    <location>
        <begin position="2"/>
        <end position="193"/>
    </location>
</feature>
<evidence type="ECO:0000256" key="4">
    <source>
        <dbReference type="ARBA" id="ARBA00022692"/>
    </source>
</evidence>
<dbReference type="Pfam" id="PF00571">
    <property type="entry name" value="CBS"/>
    <property type="match status" value="2"/>
</dbReference>
<evidence type="ECO:0000256" key="10">
    <source>
        <dbReference type="PROSITE-ProRule" id="PRU01193"/>
    </source>
</evidence>
<dbReference type="PANTHER" id="PTHR22777">
    <property type="entry name" value="HEMOLYSIN-RELATED"/>
    <property type="match status" value="1"/>
</dbReference>
<comment type="similarity">
    <text evidence="2">Belongs to the UPF0053 family.</text>
</comment>
<dbReference type="SUPFAM" id="SSF54631">
    <property type="entry name" value="CBS-domain pair"/>
    <property type="match status" value="1"/>
</dbReference>
<dbReference type="InterPro" id="IPR002550">
    <property type="entry name" value="CNNM"/>
</dbReference>
<evidence type="ECO:0000259" key="13">
    <source>
        <dbReference type="PROSITE" id="PS51846"/>
    </source>
</evidence>
<name>S6AJ29_SULDS</name>
<reference evidence="14 15" key="1">
    <citation type="journal article" date="2012" name="Appl. Environ. Microbiol.">
        <title>Draft genome sequence of a psychrotolerant sulfur-oxidizing bacterium, Sulfuricella denitrificans skB26, and proteomic insights into cold adaptation.</title>
        <authorList>
            <person name="Watanabe T."/>
            <person name="Kojima H."/>
            <person name="Fukui M."/>
        </authorList>
    </citation>
    <scope>NUCLEOTIDE SEQUENCE [LARGE SCALE GENOMIC DNA]</scope>
    <source>
        <strain evidence="15">skB26</strain>
    </source>
</reference>
<dbReference type="GO" id="GO:0005886">
    <property type="term" value="C:plasma membrane"/>
    <property type="evidence" value="ECO:0007669"/>
    <property type="project" value="UniProtKB-SubCell"/>
</dbReference>
<proteinExistence type="inferred from homology"/>
<organism evidence="14 15">
    <name type="scientific">Sulfuricella denitrificans (strain DSM 22764 / NBRC 105220 / skB26)</name>
    <dbReference type="NCBI Taxonomy" id="1163617"/>
    <lineage>
        <taxon>Bacteria</taxon>
        <taxon>Pseudomonadati</taxon>
        <taxon>Pseudomonadota</taxon>
        <taxon>Betaproteobacteria</taxon>
        <taxon>Nitrosomonadales</taxon>
        <taxon>Sulfuricellaceae</taxon>
        <taxon>Sulfuricella</taxon>
    </lineage>
</organism>
<keyword evidence="15" id="KW-1185">Reference proteome</keyword>
<evidence type="ECO:0000256" key="7">
    <source>
        <dbReference type="ARBA" id="ARBA00023122"/>
    </source>
</evidence>
<dbReference type="SMART" id="SM01091">
    <property type="entry name" value="CorC_HlyC"/>
    <property type="match status" value="1"/>
</dbReference>
<evidence type="ECO:0000256" key="1">
    <source>
        <dbReference type="ARBA" id="ARBA00004651"/>
    </source>
</evidence>
<dbReference type="InterPro" id="IPR016169">
    <property type="entry name" value="FAD-bd_PCMH_sub2"/>
</dbReference>
<keyword evidence="4 10" id="KW-0812">Transmembrane</keyword>
<dbReference type="InterPro" id="IPR046342">
    <property type="entry name" value="CBS_dom_sf"/>
</dbReference>
<dbReference type="InterPro" id="IPR005170">
    <property type="entry name" value="Transptr-assoc_dom"/>
</dbReference>
<dbReference type="PROSITE" id="PS51846">
    <property type="entry name" value="CNNM"/>
    <property type="match status" value="1"/>
</dbReference>
<feature type="transmembrane region" description="Helical" evidence="11">
    <location>
        <begin position="94"/>
        <end position="111"/>
    </location>
</feature>
<dbReference type="GO" id="GO:0050660">
    <property type="term" value="F:flavin adenine dinucleotide binding"/>
    <property type="evidence" value="ECO:0007669"/>
    <property type="project" value="InterPro"/>
</dbReference>
<evidence type="ECO:0000256" key="8">
    <source>
        <dbReference type="ARBA" id="ARBA00023136"/>
    </source>
</evidence>
<keyword evidence="3" id="KW-1003">Cell membrane</keyword>
<dbReference type="EMBL" id="AP013066">
    <property type="protein sequence ID" value="BAN36271.1"/>
    <property type="molecule type" value="Genomic_DNA"/>
</dbReference>
<dbReference type="Gene3D" id="3.10.580.10">
    <property type="entry name" value="CBS-domain"/>
    <property type="match status" value="1"/>
</dbReference>
<dbReference type="STRING" id="1163617.SCD_n02464"/>
<dbReference type="Pfam" id="PF03471">
    <property type="entry name" value="CorC_HlyC"/>
    <property type="match status" value="1"/>
</dbReference>
<dbReference type="RefSeq" id="WP_023506993.1">
    <property type="nucleotide sequence ID" value="NC_022357.1"/>
</dbReference>
<dbReference type="HOGENOM" id="CLU_015237_4_1_4"/>
<dbReference type="eggNOG" id="COG4536">
    <property type="taxonomic scope" value="Bacteria"/>
</dbReference>
<dbReference type="InterPro" id="IPR036318">
    <property type="entry name" value="FAD-bd_PCMH-like_sf"/>
</dbReference>
<keyword evidence="5" id="KW-0677">Repeat</keyword>
<comment type="subcellular location">
    <subcellularLocation>
        <location evidence="1">Cell membrane</location>
        <topology evidence="1">Multi-pass membrane protein</topology>
    </subcellularLocation>
</comment>
<dbReference type="InterPro" id="IPR000644">
    <property type="entry name" value="CBS_dom"/>
</dbReference>
<dbReference type="Proteomes" id="UP000015559">
    <property type="component" value="Chromosome"/>
</dbReference>
<dbReference type="AlphaFoldDB" id="S6AJ29"/>
<protein>
    <recommendedName>
        <fullName evidence="16">Magnesium and cobalt efflux protein CorC</fullName>
    </recommendedName>
</protein>
<keyword evidence="6 10" id="KW-1133">Transmembrane helix</keyword>
<evidence type="ECO:0000256" key="11">
    <source>
        <dbReference type="SAM" id="Phobius"/>
    </source>
</evidence>
<gene>
    <name evidence="14" type="ORF">SCD_n02464</name>
</gene>
<feature type="domain" description="CBS" evidence="12">
    <location>
        <begin position="210"/>
        <end position="271"/>
    </location>
</feature>
<keyword evidence="8 10" id="KW-0472">Membrane</keyword>
<evidence type="ECO:0000256" key="9">
    <source>
        <dbReference type="PROSITE-ProRule" id="PRU00703"/>
    </source>
</evidence>
<evidence type="ECO:0000313" key="15">
    <source>
        <dbReference type="Proteomes" id="UP000015559"/>
    </source>
</evidence>
<feature type="transmembrane region" description="Helical" evidence="11">
    <location>
        <begin position="132"/>
        <end position="159"/>
    </location>
</feature>
<evidence type="ECO:0000256" key="2">
    <source>
        <dbReference type="ARBA" id="ARBA00006337"/>
    </source>
</evidence>
<keyword evidence="7 9" id="KW-0129">CBS domain</keyword>
<evidence type="ECO:0000259" key="12">
    <source>
        <dbReference type="PROSITE" id="PS51371"/>
    </source>
</evidence>
<evidence type="ECO:0008006" key="16">
    <source>
        <dbReference type="Google" id="ProtNLM"/>
    </source>
</evidence>
<feature type="transmembrane region" description="Helical" evidence="11">
    <location>
        <begin position="62"/>
        <end position="88"/>
    </location>
</feature>
<evidence type="ECO:0000256" key="6">
    <source>
        <dbReference type="ARBA" id="ARBA00022989"/>
    </source>
</evidence>